<feature type="domain" description="RWP-RK" evidence="8">
    <location>
        <begin position="67"/>
        <end position="150"/>
    </location>
</feature>
<evidence type="ECO:0000313" key="10">
    <source>
        <dbReference type="Proteomes" id="UP001141327"/>
    </source>
</evidence>
<protein>
    <recommendedName>
        <fullName evidence="8">RWP-RK domain-containing protein</fullName>
    </recommendedName>
</protein>
<feature type="region of interest" description="Disordered" evidence="7">
    <location>
        <begin position="313"/>
        <end position="335"/>
    </location>
</feature>
<keyword evidence="3" id="KW-0175">Coiled coil</keyword>
<comment type="function">
    <text evidence="1">Putative transcription factor.</text>
</comment>
<keyword evidence="4" id="KW-0238">DNA-binding</keyword>
<evidence type="ECO:0000259" key="8">
    <source>
        <dbReference type="PROSITE" id="PS51519"/>
    </source>
</evidence>
<feature type="region of interest" description="Disordered" evidence="7">
    <location>
        <begin position="352"/>
        <end position="377"/>
    </location>
</feature>
<organism evidence="9 10">
    <name type="scientific">Paratrimastix pyriformis</name>
    <dbReference type="NCBI Taxonomy" id="342808"/>
    <lineage>
        <taxon>Eukaryota</taxon>
        <taxon>Metamonada</taxon>
        <taxon>Preaxostyla</taxon>
        <taxon>Paratrimastigidae</taxon>
        <taxon>Paratrimastix</taxon>
    </lineage>
</organism>
<dbReference type="InterPro" id="IPR044607">
    <property type="entry name" value="RKD-like"/>
</dbReference>
<evidence type="ECO:0000256" key="3">
    <source>
        <dbReference type="ARBA" id="ARBA00023054"/>
    </source>
</evidence>
<feature type="region of interest" description="Disordered" evidence="7">
    <location>
        <begin position="1"/>
        <end position="26"/>
    </location>
</feature>
<dbReference type="Pfam" id="PF02042">
    <property type="entry name" value="RWP-RK"/>
    <property type="match status" value="1"/>
</dbReference>
<proteinExistence type="predicted"/>
<comment type="caution">
    <text evidence="9">The sequence shown here is derived from an EMBL/GenBank/DDBJ whole genome shotgun (WGS) entry which is preliminary data.</text>
</comment>
<evidence type="ECO:0000256" key="1">
    <source>
        <dbReference type="ARBA" id="ARBA00004049"/>
    </source>
</evidence>
<evidence type="ECO:0000256" key="6">
    <source>
        <dbReference type="ARBA" id="ARBA00023242"/>
    </source>
</evidence>
<dbReference type="PROSITE" id="PS51519">
    <property type="entry name" value="RWP_RK"/>
    <property type="match status" value="1"/>
</dbReference>
<evidence type="ECO:0000256" key="2">
    <source>
        <dbReference type="ARBA" id="ARBA00023015"/>
    </source>
</evidence>
<dbReference type="PANTHER" id="PTHR46373:SF2">
    <property type="entry name" value="RWP-RK DOMAIN-CONTAINING PROTEIN"/>
    <property type="match status" value="1"/>
</dbReference>
<evidence type="ECO:0000256" key="4">
    <source>
        <dbReference type="ARBA" id="ARBA00023125"/>
    </source>
</evidence>
<keyword evidence="6" id="KW-0539">Nucleus</keyword>
<feature type="compositionally biased region" description="Pro residues" evidence="7">
    <location>
        <begin position="355"/>
        <end position="367"/>
    </location>
</feature>
<dbReference type="InterPro" id="IPR003035">
    <property type="entry name" value="RWP-RK_dom"/>
</dbReference>
<sequence length="436" mass="46027">MSRKCSERPATWHAGGSSSRSRESSTAADCLNFLPHEYHHYIMTDQDAKIEKEEDSSSDAPNSDNSRAPSVTPRAAGESTHRTLDDLRPFFHLPIKEAASRSGLCLTILKKQCRNLGIVRWPMRKIRSLDSIIQALESSELKPTPNRDGSPVVTRLQLLKEERAKVIRDPNYMPNYNPNPNPPIHELPNPSQMHQRPIFVPHPPMPAMGPGIRLARIQPIQFFPGSLLSPMGSSAGGVGSPFAALTPFIAATPGAFGAFKMGGVPFPGHVSAPFPGSATFAPGSVTAASATTSTATAGFPPAPVPVKTIPVPAALAPTPSPPASPTPAPLQPKITAPSPLAFSGITAMAAASLATPPPTPPSPPSAAPSPGLDMDEGSLGAILLRPGQLPPPVESPISDPYEVWYSHDAREAALQAAPLFLEDVLEVVRHSALVTS</sequence>
<dbReference type="PANTHER" id="PTHR46373">
    <property type="entry name" value="PROTEIN RKD4"/>
    <property type="match status" value="1"/>
</dbReference>
<keyword evidence="5" id="KW-0804">Transcription</keyword>
<evidence type="ECO:0000256" key="5">
    <source>
        <dbReference type="ARBA" id="ARBA00023163"/>
    </source>
</evidence>
<gene>
    <name evidence="9" type="ORF">PAPYR_1314</name>
</gene>
<feature type="region of interest" description="Disordered" evidence="7">
    <location>
        <begin position="49"/>
        <end position="81"/>
    </location>
</feature>
<evidence type="ECO:0000256" key="7">
    <source>
        <dbReference type="SAM" id="MobiDB-lite"/>
    </source>
</evidence>
<reference evidence="9" key="1">
    <citation type="journal article" date="2022" name="bioRxiv">
        <title>Genomics of Preaxostyla Flagellates Illuminates Evolutionary Transitions and the Path Towards Mitochondrial Loss.</title>
        <authorList>
            <person name="Novak L.V.F."/>
            <person name="Treitli S.C."/>
            <person name="Pyrih J."/>
            <person name="Halakuc P."/>
            <person name="Pipaliya S.V."/>
            <person name="Vacek V."/>
            <person name="Brzon O."/>
            <person name="Soukal P."/>
            <person name="Eme L."/>
            <person name="Dacks J.B."/>
            <person name="Karnkowska A."/>
            <person name="Elias M."/>
            <person name="Hampl V."/>
        </authorList>
    </citation>
    <scope>NUCLEOTIDE SEQUENCE</scope>
    <source>
        <strain evidence="9">RCP-MX</strain>
    </source>
</reference>
<accession>A0ABQ8UZB4</accession>
<keyword evidence="2" id="KW-0805">Transcription regulation</keyword>
<dbReference type="EMBL" id="JAPMOS010000004">
    <property type="protein sequence ID" value="KAJ4462135.1"/>
    <property type="molecule type" value="Genomic_DNA"/>
</dbReference>
<evidence type="ECO:0000313" key="9">
    <source>
        <dbReference type="EMBL" id="KAJ4462135.1"/>
    </source>
</evidence>
<feature type="compositionally biased region" description="Pro residues" evidence="7">
    <location>
        <begin position="318"/>
        <end position="330"/>
    </location>
</feature>
<keyword evidence="10" id="KW-1185">Reference proteome</keyword>
<dbReference type="Proteomes" id="UP001141327">
    <property type="component" value="Unassembled WGS sequence"/>
</dbReference>
<name>A0ABQ8UZB4_9EUKA</name>